<keyword evidence="3" id="KW-1185">Reference proteome</keyword>
<evidence type="ECO:0000313" key="3">
    <source>
        <dbReference type="Proteomes" id="UP001445076"/>
    </source>
</evidence>
<dbReference type="PANTHER" id="PTHR28037">
    <property type="entry name" value="ALCOHOL O-ACETYLTRANSFERASE 1-RELATED"/>
    <property type="match status" value="1"/>
</dbReference>
<sequence length="418" mass="46729">MSDLSGGVWVRALGLEERLVAAYNTAGNMTIAHALWLSSNTPLTHSILSNALWALYRAVPSLQLCVRTNPKTNNLWFYRPETTTAFLDLQEVRDRRFSDVYRQVLHRAYSLHRAPVWCVRYLNLQHNIDDSYPHPPEDHPLDYYSCTEEDGNNQEKRGNCNQFDLVSKDNNSTSSRHLPPVFPGGNILPSSDGVILDSRKMDVVCNHESKGVEADHKYIVIFGFSHVITDGVSNMRISHHLLQFLKKEVQIAAGREKEESRDSEKDAVEELGVFTSPVAEEQAMERKERDAEFASIACSGPLPGPALYMTLYPPHTTDPAAASTETIFLPGLTEAQTSTLRRQCRIHGVTVHAAFTAAASLAMLQLLGRASKGYKERVEALESLVTVHDINLRRYWLPPIKDAMGLHAAICEISLPTP</sequence>
<organism evidence="2 3">
    <name type="scientific">Cherax quadricarinatus</name>
    <name type="common">Australian red claw crayfish</name>
    <dbReference type="NCBI Taxonomy" id="27406"/>
    <lineage>
        <taxon>Eukaryota</taxon>
        <taxon>Metazoa</taxon>
        <taxon>Ecdysozoa</taxon>
        <taxon>Arthropoda</taxon>
        <taxon>Crustacea</taxon>
        <taxon>Multicrustacea</taxon>
        <taxon>Malacostraca</taxon>
        <taxon>Eumalacostraca</taxon>
        <taxon>Eucarida</taxon>
        <taxon>Decapoda</taxon>
        <taxon>Pleocyemata</taxon>
        <taxon>Astacidea</taxon>
        <taxon>Parastacoidea</taxon>
        <taxon>Parastacidae</taxon>
        <taxon>Cherax</taxon>
    </lineage>
</organism>
<protein>
    <submittedName>
        <fullName evidence="2">Uncharacterized protein</fullName>
    </submittedName>
</protein>
<dbReference type="EMBL" id="JARKIK010000002">
    <property type="protein sequence ID" value="KAK8753859.1"/>
    <property type="molecule type" value="Genomic_DNA"/>
</dbReference>
<name>A0AAW0YPZ9_CHEQU</name>
<comment type="caution">
    <text evidence="2">The sequence shown here is derived from an EMBL/GenBank/DDBJ whole genome shotgun (WGS) entry which is preliminary data.</text>
</comment>
<dbReference type="Gene3D" id="3.30.559.10">
    <property type="entry name" value="Chloramphenicol acetyltransferase-like domain"/>
    <property type="match status" value="1"/>
</dbReference>
<dbReference type="SUPFAM" id="SSF52777">
    <property type="entry name" value="CoA-dependent acyltransferases"/>
    <property type="match status" value="1"/>
</dbReference>
<accession>A0AAW0YPZ9</accession>
<dbReference type="PANTHER" id="PTHR28037:SF1">
    <property type="entry name" value="ALCOHOL O-ACETYLTRANSFERASE 1-RELATED"/>
    <property type="match status" value="1"/>
</dbReference>
<dbReference type="AlphaFoldDB" id="A0AAW0YPZ9"/>
<feature type="non-terminal residue" evidence="2">
    <location>
        <position position="418"/>
    </location>
</feature>
<evidence type="ECO:0000313" key="2">
    <source>
        <dbReference type="EMBL" id="KAK8753859.1"/>
    </source>
</evidence>
<feature type="region of interest" description="Disordered" evidence="1">
    <location>
        <begin position="139"/>
        <end position="160"/>
    </location>
</feature>
<proteinExistence type="predicted"/>
<dbReference type="InterPro" id="IPR052058">
    <property type="entry name" value="Alcohol_O-acetyltransferase"/>
</dbReference>
<dbReference type="Gene3D" id="3.30.559.30">
    <property type="entry name" value="Nonribosomal peptide synthetase, condensation domain"/>
    <property type="match status" value="1"/>
</dbReference>
<reference evidence="2 3" key="1">
    <citation type="journal article" date="2024" name="BMC Genomics">
        <title>Genome assembly of redclaw crayfish (Cherax quadricarinatus) provides insights into its immune adaptation and hypoxia tolerance.</title>
        <authorList>
            <person name="Liu Z."/>
            <person name="Zheng J."/>
            <person name="Li H."/>
            <person name="Fang K."/>
            <person name="Wang S."/>
            <person name="He J."/>
            <person name="Zhou D."/>
            <person name="Weng S."/>
            <person name="Chi M."/>
            <person name="Gu Z."/>
            <person name="He J."/>
            <person name="Li F."/>
            <person name="Wang M."/>
        </authorList>
    </citation>
    <scope>NUCLEOTIDE SEQUENCE [LARGE SCALE GENOMIC DNA]</scope>
    <source>
        <strain evidence="2">ZL_2023a</strain>
    </source>
</reference>
<gene>
    <name evidence="2" type="ORF">OTU49_017536</name>
</gene>
<dbReference type="InterPro" id="IPR023213">
    <property type="entry name" value="CAT-like_dom_sf"/>
</dbReference>
<dbReference type="Proteomes" id="UP001445076">
    <property type="component" value="Unassembled WGS sequence"/>
</dbReference>
<evidence type="ECO:0000256" key="1">
    <source>
        <dbReference type="SAM" id="MobiDB-lite"/>
    </source>
</evidence>